<accession>A0ABD2AVH8</accession>
<feature type="non-terminal residue" evidence="1">
    <location>
        <position position="1"/>
    </location>
</feature>
<proteinExistence type="predicted"/>
<reference evidence="1 2" key="1">
    <citation type="journal article" date="2024" name="Ann. Entomol. Soc. Am.">
        <title>Genomic analyses of the southern and eastern yellowjacket wasps (Hymenoptera: Vespidae) reveal evolutionary signatures of social life.</title>
        <authorList>
            <person name="Catto M.A."/>
            <person name="Caine P.B."/>
            <person name="Orr S.E."/>
            <person name="Hunt B.G."/>
            <person name="Goodisman M.A.D."/>
        </authorList>
    </citation>
    <scope>NUCLEOTIDE SEQUENCE [LARGE SCALE GENOMIC DNA]</scope>
    <source>
        <strain evidence="1">232</strain>
        <tissue evidence="1">Head and thorax</tissue>
    </source>
</reference>
<evidence type="ECO:0000313" key="1">
    <source>
        <dbReference type="EMBL" id="KAL2724622.1"/>
    </source>
</evidence>
<protein>
    <submittedName>
        <fullName evidence="1">Uncharacterized protein</fullName>
    </submittedName>
</protein>
<name>A0ABD2AVH8_VESMC</name>
<gene>
    <name evidence="1" type="ORF">V1477_018483</name>
</gene>
<dbReference type="EMBL" id="JAYRBN010000112">
    <property type="protein sequence ID" value="KAL2724622.1"/>
    <property type="molecule type" value="Genomic_DNA"/>
</dbReference>
<organism evidence="1 2">
    <name type="scientific">Vespula maculifrons</name>
    <name type="common">Eastern yellow jacket</name>
    <name type="synonym">Wasp</name>
    <dbReference type="NCBI Taxonomy" id="7453"/>
    <lineage>
        <taxon>Eukaryota</taxon>
        <taxon>Metazoa</taxon>
        <taxon>Ecdysozoa</taxon>
        <taxon>Arthropoda</taxon>
        <taxon>Hexapoda</taxon>
        <taxon>Insecta</taxon>
        <taxon>Pterygota</taxon>
        <taxon>Neoptera</taxon>
        <taxon>Endopterygota</taxon>
        <taxon>Hymenoptera</taxon>
        <taxon>Apocrita</taxon>
        <taxon>Aculeata</taxon>
        <taxon>Vespoidea</taxon>
        <taxon>Vespidae</taxon>
        <taxon>Vespinae</taxon>
        <taxon>Vespula</taxon>
    </lineage>
</organism>
<sequence length="244" mass="27015">TQFQYIASTTDPGPTAWRLLHLGTHGLTSISVGLLFAPENTTSLPADTGVRVLPILPLHSSKISTKIELDFSILKGGNPHRSPHPRAQLIGPTRKKLEKDFGKILNNAAIRKVIIAAYKISTYHKYFRPKSHRVEVAASGLTWLYSLLLLLLSRKQSNGAIPLPTNSSLQTLKLQPHAYSHLGTDLRIAQLSNIESFDHHLSTTAQTPESKIESTAVTILTRAFQKHSREYVEYVGSNFGHNRA</sequence>
<comment type="caution">
    <text evidence="1">The sequence shown here is derived from an EMBL/GenBank/DDBJ whole genome shotgun (WGS) entry which is preliminary data.</text>
</comment>
<dbReference type="AlphaFoldDB" id="A0ABD2AVH8"/>
<keyword evidence="2" id="KW-1185">Reference proteome</keyword>
<evidence type="ECO:0000313" key="2">
    <source>
        <dbReference type="Proteomes" id="UP001607303"/>
    </source>
</evidence>
<dbReference type="Proteomes" id="UP001607303">
    <property type="component" value="Unassembled WGS sequence"/>
</dbReference>